<gene>
    <name evidence="10" type="ORF">JI739_14545</name>
</gene>
<dbReference type="Pfam" id="PF13098">
    <property type="entry name" value="Thioredoxin_2"/>
    <property type="match status" value="1"/>
</dbReference>
<dbReference type="SUPFAM" id="SSF52833">
    <property type="entry name" value="Thioredoxin-like"/>
    <property type="match status" value="1"/>
</dbReference>
<dbReference type="AlphaFoldDB" id="A0A936ZJX7"/>
<evidence type="ECO:0000256" key="4">
    <source>
        <dbReference type="ARBA" id="ARBA00022764"/>
    </source>
</evidence>
<feature type="chain" id="PRO_5038158304" description="Thiol:disulfide interchange protein" evidence="7">
    <location>
        <begin position="24"/>
        <end position="240"/>
    </location>
</feature>
<evidence type="ECO:0000256" key="1">
    <source>
        <dbReference type="ARBA" id="ARBA00004418"/>
    </source>
</evidence>
<organism evidence="10 11">
    <name type="scientific">Ramlibacter aurantiacus</name>
    <dbReference type="NCBI Taxonomy" id="2801330"/>
    <lineage>
        <taxon>Bacteria</taxon>
        <taxon>Pseudomonadati</taxon>
        <taxon>Pseudomonadota</taxon>
        <taxon>Betaproteobacteria</taxon>
        <taxon>Burkholderiales</taxon>
        <taxon>Comamonadaceae</taxon>
        <taxon>Ramlibacter</taxon>
    </lineage>
</organism>
<evidence type="ECO:0000313" key="11">
    <source>
        <dbReference type="Proteomes" id="UP000613011"/>
    </source>
</evidence>
<dbReference type="GO" id="GO:0042597">
    <property type="term" value="C:periplasmic space"/>
    <property type="evidence" value="ECO:0007669"/>
    <property type="project" value="UniProtKB-SubCell"/>
</dbReference>
<name>A0A936ZJX7_9BURK</name>
<feature type="domain" description="Disulphide bond isomerase DsbC/G N-terminal" evidence="8">
    <location>
        <begin position="22"/>
        <end position="90"/>
    </location>
</feature>
<evidence type="ECO:0000256" key="6">
    <source>
        <dbReference type="ARBA" id="ARBA00023284"/>
    </source>
</evidence>
<accession>A0A936ZJX7</accession>
<dbReference type="PANTHER" id="PTHR35272">
    <property type="entry name" value="THIOL:DISULFIDE INTERCHANGE PROTEIN DSBC-RELATED"/>
    <property type="match status" value="1"/>
</dbReference>
<dbReference type="PANTHER" id="PTHR35272:SF3">
    <property type="entry name" value="THIOL:DISULFIDE INTERCHANGE PROTEIN DSBC"/>
    <property type="match status" value="1"/>
</dbReference>
<dbReference type="SUPFAM" id="SSF54423">
    <property type="entry name" value="DsbC/DsbG N-terminal domain-like"/>
    <property type="match status" value="1"/>
</dbReference>
<dbReference type="InterPro" id="IPR051470">
    <property type="entry name" value="Thiol:disulfide_interchange"/>
</dbReference>
<dbReference type="InterPro" id="IPR033954">
    <property type="entry name" value="DiS-bond_Isoase_DsbC/G"/>
</dbReference>
<keyword evidence="6 7" id="KW-0676">Redox-active center</keyword>
<dbReference type="RefSeq" id="WP_201684647.1">
    <property type="nucleotide sequence ID" value="NZ_JAEQNA010000005.1"/>
</dbReference>
<comment type="similarity">
    <text evidence="2 7">Belongs to the thioredoxin family. DsbC subfamily.</text>
</comment>
<feature type="domain" description="Thioredoxin-like fold" evidence="9">
    <location>
        <begin position="114"/>
        <end position="235"/>
    </location>
</feature>
<feature type="signal peptide" evidence="7">
    <location>
        <begin position="1"/>
        <end position="23"/>
    </location>
</feature>
<evidence type="ECO:0000256" key="5">
    <source>
        <dbReference type="ARBA" id="ARBA00023157"/>
    </source>
</evidence>
<protein>
    <recommendedName>
        <fullName evidence="7">Thiol:disulfide interchange protein</fullName>
    </recommendedName>
</protein>
<dbReference type="Gene3D" id="3.10.450.70">
    <property type="entry name" value="Disulphide bond isomerase, DsbC/G, N-terminal"/>
    <property type="match status" value="1"/>
</dbReference>
<dbReference type="Gene3D" id="3.40.30.10">
    <property type="entry name" value="Glutaredoxin"/>
    <property type="match status" value="1"/>
</dbReference>
<dbReference type="InterPro" id="IPR018950">
    <property type="entry name" value="DiS-bond_isomerase_DsbC/G_N"/>
</dbReference>
<evidence type="ECO:0000256" key="3">
    <source>
        <dbReference type="ARBA" id="ARBA00022729"/>
    </source>
</evidence>
<dbReference type="InterPro" id="IPR036249">
    <property type="entry name" value="Thioredoxin-like_sf"/>
</dbReference>
<evidence type="ECO:0000259" key="9">
    <source>
        <dbReference type="Pfam" id="PF13098"/>
    </source>
</evidence>
<dbReference type="Proteomes" id="UP000613011">
    <property type="component" value="Unassembled WGS sequence"/>
</dbReference>
<dbReference type="Pfam" id="PF10411">
    <property type="entry name" value="DsbC_N"/>
    <property type="match status" value="1"/>
</dbReference>
<reference evidence="10" key="1">
    <citation type="submission" date="2021-01" db="EMBL/GenBank/DDBJ databases">
        <title>Ramlibacter sp. strain AW1 16S ribosomal RNA gene Genome sequencing and assembly.</title>
        <authorList>
            <person name="Kang M."/>
        </authorList>
    </citation>
    <scope>NUCLEOTIDE SEQUENCE</scope>
    <source>
        <strain evidence="10">AW1</strain>
    </source>
</reference>
<evidence type="ECO:0000256" key="2">
    <source>
        <dbReference type="ARBA" id="ARBA00009813"/>
    </source>
</evidence>
<comment type="caution">
    <text evidence="10">The sequence shown here is derived from an EMBL/GenBank/DDBJ whole genome shotgun (WGS) entry which is preliminary data.</text>
</comment>
<proteinExistence type="inferred from homology"/>
<evidence type="ECO:0000259" key="8">
    <source>
        <dbReference type="Pfam" id="PF10411"/>
    </source>
</evidence>
<keyword evidence="3 7" id="KW-0732">Signal</keyword>
<keyword evidence="4 7" id="KW-0574">Periplasm</keyword>
<keyword evidence="5" id="KW-1015">Disulfide bond</keyword>
<dbReference type="InterPro" id="IPR012336">
    <property type="entry name" value="Thioredoxin-like_fold"/>
</dbReference>
<dbReference type="EMBL" id="JAEQNA010000005">
    <property type="protein sequence ID" value="MBL0421573.1"/>
    <property type="molecule type" value="Genomic_DNA"/>
</dbReference>
<sequence>MNHIQRVLGAALLAAGLCGAALAQSPEATIRKNLIERVPQIGKIDEVSKTAMPGLWEVRMGSDILYTDANGNFLIQGALIDTRERRNLTEERMEKLLAIDFDSLPVKDAFTIVRGNGKRKMAVFQDPNCGYCKRFERDLQKVDNVTIHMFLYPILGPDSTDKSRNIWCAKDKGKTWTDWMVRDQVPTQASCDTAALARNVEFGRKHKISGTPTVIFGDGTRVPGAIAAAQVEKHLAGNSR</sequence>
<dbReference type="CDD" id="cd03020">
    <property type="entry name" value="DsbA_DsbC_DsbG"/>
    <property type="match status" value="1"/>
</dbReference>
<keyword evidence="11" id="KW-1185">Reference proteome</keyword>
<comment type="subcellular location">
    <subcellularLocation>
        <location evidence="1 7">Periplasm</location>
    </subcellularLocation>
</comment>
<evidence type="ECO:0000256" key="7">
    <source>
        <dbReference type="RuleBase" id="RU364038"/>
    </source>
</evidence>
<evidence type="ECO:0000313" key="10">
    <source>
        <dbReference type="EMBL" id="MBL0421573.1"/>
    </source>
</evidence>
<comment type="function">
    <text evidence="7">Required for disulfide bond formation in some periplasmic proteins. Acts by transferring its disulfide bond to other proteins and is reduced in the process.</text>
</comment>
<dbReference type="InterPro" id="IPR009094">
    <property type="entry name" value="DiS-bond_isomerase_DsbC/G_N_sf"/>
</dbReference>